<dbReference type="InterPro" id="IPR036291">
    <property type="entry name" value="NAD(P)-bd_dom_sf"/>
</dbReference>
<keyword evidence="7" id="KW-1185">Reference proteome</keyword>
<dbReference type="Proteomes" id="UP001357485">
    <property type="component" value="Unassembled WGS sequence"/>
</dbReference>
<evidence type="ECO:0000256" key="2">
    <source>
        <dbReference type="ARBA" id="ARBA00022857"/>
    </source>
</evidence>
<gene>
    <name evidence="6" type="ORF">LTR16_004205</name>
</gene>
<feature type="region of interest" description="Disordered" evidence="4">
    <location>
        <begin position="261"/>
        <end position="291"/>
    </location>
</feature>
<evidence type="ECO:0000256" key="3">
    <source>
        <dbReference type="ARBA" id="ARBA00023002"/>
    </source>
</evidence>
<organism evidence="6 7">
    <name type="scientific">Cryomyces antarcticus</name>
    <dbReference type="NCBI Taxonomy" id="329879"/>
    <lineage>
        <taxon>Eukaryota</taxon>
        <taxon>Fungi</taxon>
        <taxon>Dikarya</taxon>
        <taxon>Ascomycota</taxon>
        <taxon>Pezizomycotina</taxon>
        <taxon>Dothideomycetes</taxon>
        <taxon>Dothideomycetes incertae sedis</taxon>
        <taxon>Cryomyces</taxon>
    </lineage>
</organism>
<dbReference type="InterPro" id="IPR002347">
    <property type="entry name" value="SDR_fam"/>
</dbReference>
<sequence>MAASRALGDFPLAGKIVVITGGGSGIGLAFAKACLAASARVLIGDLKLTPEAEALIRESSSGKIHFTECDVTQWAHLQNLITFSTSRFGDVPDVYAPIAGVFEPPWSNFWDDTEDESYAQIAINVSHPIKLTRIAMRALLSKDKKGVVVITASVAGLSGIYLASLYCATKHAIVGFVKSMGDADAEEGVKVVCICPGMVMSPLWTDRTDTRMEDFGAATIPTLEPADIAEKIVELVVDGKHVGGTVMMKTPDAEEIVFKGPGRPDAEGRPRFGSLGPIKRVLDKERGSALR</sequence>
<evidence type="ECO:0000313" key="7">
    <source>
        <dbReference type="Proteomes" id="UP001357485"/>
    </source>
</evidence>
<dbReference type="Pfam" id="PF00106">
    <property type="entry name" value="adh_short"/>
    <property type="match status" value="1"/>
</dbReference>
<evidence type="ECO:0000313" key="6">
    <source>
        <dbReference type="EMBL" id="KAK5121855.1"/>
    </source>
</evidence>
<keyword evidence="5" id="KW-1133">Transmembrane helix</keyword>
<keyword evidence="3" id="KW-0560">Oxidoreductase</keyword>
<keyword evidence="5" id="KW-0812">Transmembrane</keyword>
<evidence type="ECO:0000256" key="1">
    <source>
        <dbReference type="ARBA" id="ARBA00006484"/>
    </source>
</evidence>
<evidence type="ECO:0000256" key="4">
    <source>
        <dbReference type="SAM" id="MobiDB-lite"/>
    </source>
</evidence>
<dbReference type="PANTHER" id="PTHR44229:SF4">
    <property type="entry name" value="15-HYDROXYPROSTAGLANDIN DEHYDROGENASE [NAD(+)]"/>
    <property type="match status" value="1"/>
</dbReference>
<comment type="caution">
    <text evidence="6">The sequence shown here is derived from an EMBL/GenBank/DDBJ whole genome shotgun (WGS) entry which is preliminary data.</text>
</comment>
<keyword evidence="5" id="KW-0472">Membrane</keyword>
<dbReference type="EMBL" id="JAVRRA010025146">
    <property type="protein sequence ID" value="KAK5121855.1"/>
    <property type="molecule type" value="Genomic_DNA"/>
</dbReference>
<dbReference type="PROSITE" id="PS00061">
    <property type="entry name" value="ADH_SHORT"/>
    <property type="match status" value="1"/>
</dbReference>
<accession>A0ABR0KSZ3</accession>
<evidence type="ECO:0000256" key="5">
    <source>
        <dbReference type="SAM" id="Phobius"/>
    </source>
</evidence>
<feature type="compositionally biased region" description="Basic and acidic residues" evidence="4">
    <location>
        <begin position="280"/>
        <end position="291"/>
    </location>
</feature>
<protein>
    <submittedName>
        <fullName evidence="6">Uncharacterized protein</fullName>
    </submittedName>
</protein>
<dbReference type="PRINTS" id="PR00081">
    <property type="entry name" value="GDHRDH"/>
</dbReference>
<dbReference type="Gene3D" id="3.40.50.720">
    <property type="entry name" value="NAD(P)-binding Rossmann-like Domain"/>
    <property type="match status" value="1"/>
</dbReference>
<name>A0ABR0KSZ3_9PEZI</name>
<dbReference type="SUPFAM" id="SSF51735">
    <property type="entry name" value="NAD(P)-binding Rossmann-fold domains"/>
    <property type="match status" value="1"/>
</dbReference>
<keyword evidence="2" id="KW-0521">NADP</keyword>
<proteinExistence type="inferred from homology"/>
<feature type="transmembrane region" description="Helical" evidence="5">
    <location>
        <begin position="146"/>
        <end position="166"/>
    </location>
</feature>
<dbReference type="PANTHER" id="PTHR44229">
    <property type="entry name" value="15-HYDROXYPROSTAGLANDIN DEHYDROGENASE [NAD(+)]"/>
    <property type="match status" value="1"/>
</dbReference>
<reference evidence="6 7" key="1">
    <citation type="submission" date="2023-08" db="EMBL/GenBank/DDBJ databases">
        <title>Black Yeasts Isolated from many extreme environments.</title>
        <authorList>
            <person name="Coleine C."/>
            <person name="Stajich J.E."/>
            <person name="Selbmann L."/>
        </authorList>
    </citation>
    <scope>NUCLEOTIDE SEQUENCE [LARGE SCALE GENOMIC DNA]</scope>
    <source>
        <strain evidence="6 7">CCFEE 536</strain>
    </source>
</reference>
<dbReference type="InterPro" id="IPR020904">
    <property type="entry name" value="Sc_DH/Rdtase_CS"/>
</dbReference>
<comment type="similarity">
    <text evidence="1">Belongs to the short-chain dehydrogenases/reductases (SDR) family.</text>
</comment>